<dbReference type="GO" id="GO:0032259">
    <property type="term" value="P:methylation"/>
    <property type="evidence" value="ECO:0007669"/>
    <property type="project" value="UniProtKB-KW"/>
</dbReference>
<reference evidence="1 2" key="1">
    <citation type="submission" date="2022-06" db="EMBL/GenBank/DDBJ databases">
        <title>Isolation of gut microbiota from human fecal samples.</title>
        <authorList>
            <person name="Pamer E.G."/>
            <person name="Barat B."/>
            <person name="Waligurski E."/>
            <person name="Medina S."/>
            <person name="Paddock L."/>
            <person name="Mostad J."/>
        </authorList>
    </citation>
    <scope>NUCLEOTIDE SEQUENCE [LARGE SCALE GENOMIC DNA]</scope>
    <source>
        <strain evidence="1 2">SL.3.17</strain>
    </source>
</reference>
<evidence type="ECO:0000313" key="2">
    <source>
        <dbReference type="Proteomes" id="UP001524502"/>
    </source>
</evidence>
<dbReference type="Gene3D" id="3.40.50.150">
    <property type="entry name" value="Vaccinia Virus protein VP39"/>
    <property type="match status" value="1"/>
</dbReference>
<comment type="caution">
    <text evidence="1">The sequence shown here is derived from an EMBL/GenBank/DDBJ whole genome shotgun (WGS) entry which is preliminary data.</text>
</comment>
<dbReference type="EMBL" id="JANFXK010000022">
    <property type="protein sequence ID" value="MCQ4638176.1"/>
    <property type="molecule type" value="Genomic_DNA"/>
</dbReference>
<accession>A0ABT1RSP5</accession>
<dbReference type="GO" id="GO:0008168">
    <property type="term" value="F:methyltransferase activity"/>
    <property type="evidence" value="ECO:0007669"/>
    <property type="project" value="UniProtKB-KW"/>
</dbReference>
<dbReference type="RefSeq" id="WP_256133371.1">
    <property type="nucleotide sequence ID" value="NZ_JANFXK010000022.1"/>
</dbReference>
<keyword evidence="2" id="KW-1185">Reference proteome</keyword>
<gene>
    <name evidence="1" type="ORF">NE619_15685</name>
</gene>
<organism evidence="1 2">
    <name type="scientific">Anaerovorax odorimutans</name>
    <dbReference type="NCBI Taxonomy" id="109327"/>
    <lineage>
        <taxon>Bacteria</taxon>
        <taxon>Bacillati</taxon>
        <taxon>Bacillota</taxon>
        <taxon>Clostridia</taxon>
        <taxon>Peptostreptococcales</taxon>
        <taxon>Anaerovoracaceae</taxon>
        <taxon>Anaerovorax</taxon>
    </lineage>
</organism>
<dbReference type="SUPFAM" id="SSF53335">
    <property type="entry name" value="S-adenosyl-L-methionine-dependent methyltransferases"/>
    <property type="match status" value="1"/>
</dbReference>
<keyword evidence="1" id="KW-0808">Transferase</keyword>
<sequence>MVPGQFERIYGVDINGDYLDECQRRYNMLGAAFRPIETDLTGQALTLPRADLLVANLLIEYIGYDHFKRAVKLAGPRYVSCVIQVNTESEAFVSASPYLHAFDRLCEVHHPVAEDSLTEAMAEIGYKMVLKEERELPNGKKLVRLDYRFVWDESAGAGNPI</sequence>
<protein>
    <submittedName>
        <fullName evidence="1">Class I SAM-dependent methyltransferase</fullName>
    </submittedName>
</protein>
<keyword evidence="1" id="KW-0489">Methyltransferase</keyword>
<evidence type="ECO:0000313" key="1">
    <source>
        <dbReference type="EMBL" id="MCQ4638176.1"/>
    </source>
</evidence>
<proteinExistence type="predicted"/>
<dbReference type="InterPro" id="IPR029063">
    <property type="entry name" value="SAM-dependent_MTases_sf"/>
</dbReference>
<dbReference type="Proteomes" id="UP001524502">
    <property type="component" value="Unassembled WGS sequence"/>
</dbReference>
<name>A0ABT1RSP5_9FIRM</name>